<dbReference type="Proteomes" id="UP001159363">
    <property type="component" value="Chromosome 12"/>
</dbReference>
<organism evidence="1 2">
    <name type="scientific">Dryococelus australis</name>
    <dbReference type="NCBI Taxonomy" id="614101"/>
    <lineage>
        <taxon>Eukaryota</taxon>
        <taxon>Metazoa</taxon>
        <taxon>Ecdysozoa</taxon>
        <taxon>Arthropoda</taxon>
        <taxon>Hexapoda</taxon>
        <taxon>Insecta</taxon>
        <taxon>Pterygota</taxon>
        <taxon>Neoptera</taxon>
        <taxon>Polyneoptera</taxon>
        <taxon>Phasmatodea</taxon>
        <taxon>Verophasmatodea</taxon>
        <taxon>Anareolatae</taxon>
        <taxon>Phasmatidae</taxon>
        <taxon>Eurycanthinae</taxon>
        <taxon>Dryococelus</taxon>
    </lineage>
</organism>
<evidence type="ECO:0000313" key="1">
    <source>
        <dbReference type="EMBL" id="KAJ8869476.1"/>
    </source>
</evidence>
<dbReference type="EMBL" id="JARBHB010000013">
    <property type="protein sequence ID" value="KAJ8869476.1"/>
    <property type="molecule type" value="Genomic_DNA"/>
</dbReference>
<name>A0ABQ9GEI3_9NEOP</name>
<protein>
    <submittedName>
        <fullName evidence="1">Uncharacterized protein</fullName>
    </submittedName>
</protein>
<sequence>MNKQTVMVMWYEDHDKWGEILQNGMKVIRKERIDSHYCRKGNDREFIDVGLDISQMYRLHAEECQTEHSKSVALKYNYESVLIQSSIFFSARRKLCAHYALHTKTVHKKRKYNCSRSMMITKRKKLSREVKENDIVVSREQPSNNTVACFDMQAVIPLPRGNVSTFY</sequence>
<comment type="caution">
    <text evidence="1">The sequence shown here is derived from an EMBL/GenBank/DDBJ whole genome shotgun (WGS) entry which is preliminary data.</text>
</comment>
<evidence type="ECO:0000313" key="2">
    <source>
        <dbReference type="Proteomes" id="UP001159363"/>
    </source>
</evidence>
<accession>A0ABQ9GEI3</accession>
<proteinExistence type="predicted"/>
<reference evidence="1 2" key="1">
    <citation type="submission" date="2023-02" db="EMBL/GenBank/DDBJ databases">
        <title>LHISI_Scaffold_Assembly.</title>
        <authorList>
            <person name="Stuart O.P."/>
            <person name="Cleave R."/>
            <person name="Magrath M.J.L."/>
            <person name="Mikheyev A.S."/>
        </authorList>
    </citation>
    <scope>NUCLEOTIDE SEQUENCE [LARGE SCALE GENOMIC DNA]</scope>
    <source>
        <strain evidence="1">Daus_M_001</strain>
        <tissue evidence="1">Leg muscle</tissue>
    </source>
</reference>
<gene>
    <name evidence="1" type="ORF">PR048_028467</name>
</gene>
<keyword evidence="2" id="KW-1185">Reference proteome</keyword>